<dbReference type="Pfam" id="PF13520">
    <property type="entry name" value="AA_permease_2"/>
    <property type="match status" value="1"/>
</dbReference>
<feature type="transmembrane region" description="Helical" evidence="6">
    <location>
        <begin position="451"/>
        <end position="468"/>
    </location>
</feature>
<name>A0A550CQJ3_9AGAR</name>
<dbReference type="Proteomes" id="UP000320762">
    <property type="component" value="Unassembled WGS sequence"/>
</dbReference>
<feature type="transmembrane region" description="Helical" evidence="6">
    <location>
        <begin position="273"/>
        <end position="294"/>
    </location>
</feature>
<dbReference type="AlphaFoldDB" id="A0A550CQJ3"/>
<proteinExistence type="predicted"/>
<accession>A0A550CQJ3</accession>
<keyword evidence="8" id="KW-1185">Reference proteome</keyword>
<feature type="transmembrane region" description="Helical" evidence="6">
    <location>
        <begin position="157"/>
        <end position="178"/>
    </location>
</feature>
<evidence type="ECO:0000256" key="5">
    <source>
        <dbReference type="ARBA" id="ARBA00023136"/>
    </source>
</evidence>
<dbReference type="InterPro" id="IPR050367">
    <property type="entry name" value="APC_superfamily"/>
</dbReference>
<evidence type="ECO:0000256" key="4">
    <source>
        <dbReference type="ARBA" id="ARBA00022989"/>
    </source>
</evidence>
<evidence type="ECO:0000256" key="1">
    <source>
        <dbReference type="ARBA" id="ARBA00004651"/>
    </source>
</evidence>
<comment type="caution">
    <text evidence="7">The sequence shown here is derived from an EMBL/GenBank/DDBJ whole genome shotgun (WGS) entry which is preliminary data.</text>
</comment>
<dbReference type="GO" id="GO:0005886">
    <property type="term" value="C:plasma membrane"/>
    <property type="evidence" value="ECO:0007669"/>
    <property type="project" value="UniProtKB-SubCell"/>
</dbReference>
<reference evidence="7 8" key="1">
    <citation type="journal article" date="2019" name="New Phytol.">
        <title>Comparative genomics reveals unique wood-decay strategies and fruiting body development in the Schizophyllaceae.</title>
        <authorList>
            <person name="Almasi E."/>
            <person name="Sahu N."/>
            <person name="Krizsan K."/>
            <person name="Balint B."/>
            <person name="Kovacs G.M."/>
            <person name="Kiss B."/>
            <person name="Cseklye J."/>
            <person name="Drula E."/>
            <person name="Henrissat B."/>
            <person name="Nagy I."/>
            <person name="Chovatia M."/>
            <person name="Adam C."/>
            <person name="LaButti K."/>
            <person name="Lipzen A."/>
            <person name="Riley R."/>
            <person name="Grigoriev I.V."/>
            <person name="Nagy L.G."/>
        </authorList>
    </citation>
    <scope>NUCLEOTIDE SEQUENCE [LARGE SCALE GENOMIC DNA]</scope>
    <source>
        <strain evidence="7 8">NL-1724</strain>
    </source>
</reference>
<keyword evidence="2" id="KW-1003">Cell membrane</keyword>
<dbReference type="PANTHER" id="PTHR42770:SF7">
    <property type="entry name" value="MEMBRANE PROTEIN"/>
    <property type="match status" value="1"/>
</dbReference>
<protein>
    <submittedName>
        <fullName evidence="7">Amino acid permease-domain-containing protein</fullName>
    </submittedName>
</protein>
<feature type="transmembrane region" description="Helical" evidence="6">
    <location>
        <begin position="190"/>
        <end position="211"/>
    </location>
</feature>
<keyword evidence="4 6" id="KW-1133">Transmembrane helix</keyword>
<feature type="transmembrane region" description="Helical" evidence="6">
    <location>
        <begin position="314"/>
        <end position="337"/>
    </location>
</feature>
<dbReference type="EMBL" id="VDMD01000003">
    <property type="protein sequence ID" value="TRM67071.1"/>
    <property type="molecule type" value="Genomic_DNA"/>
</dbReference>
<comment type="subcellular location">
    <subcellularLocation>
        <location evidence="1">Cell membrane</location>
        <topology evidence="1">Multi-pass membrane protein</topology>
    </subcellularLocation>
</comment>
<feature type="transmembrane region" description="Helical" evidence="6">
    <location>
        <begin position="76"/>
        <end position="95"/>
    </location>
</feature>
<feature type="transmembrane region" description="Helical" evidence="6">
    <location>
        <begin position="48"/>
        <end position="70"/>
    </location>
</feature>
<feature type="transmembrane region" description="Helical" evidence="6">
    <location>
        <begin position="392"/>
        <end position="413"/>
    </location>
</feature>
<feature type="transmembrane region" description="Helical" evidence="6">
    <location>
        <begin position="425"/>
        <end position="445"/>
    </location>
</feature>
<dbReference type="InterPro" id="IPR002293">
    <property type="entry name" value="AA/rel_permease1"/>
</dbReference>
<keyword evidence="3 6" id="KW-0812">Transmembrane</keyword>
<evidence type="ECO:0000313" key="7">
    <source>
        <dbReference type="EMBL" id="TRM67071.1"/>
    </source>
</evidence>
<evidence type="ECO:0000256" key="2">
    <source>
        <dbReference type="ARBA" id="ARBA00022475"/>
    </source>
</evidence>
<dbReference type="PANTHER" id="PTHR42770">
    <property type="entry name" value="AMINO ACID TRANSPORTER-RELATED"/>
    <property type="match status" value="1"/>
</dbReference>
<keyword evidence="5 6" id="KW-0472">Membrane</keyword>
<organism evidence="7 8">
    <name type="scientific">Schizophyllum amplum</name>
    <dbReference type="NCBI Taxonomy" id="97359"/>
    <lineage>
        <taxon>Eukaryota</taxon>
        <taxon>Fungi</taxon>
        <taxon>Dikarya</taxon>
        <taxon>Basidiomycota</taxon>
        <taxon>Agaricomycotina</taxon>
        <taxon>Agaricomycetes</taxon>
        <taxon>Agaricomycetidae</taxon>
        <taxon>Agaricales</taxon>
        <taxon>Schizophyllaceae</taxon>
        <taxon>Schizophyllum</taxon>
    </lineage>
</organism>
<feature type="transmembrane region" description="Helical" evidence="6">
    <location>
        <begin position="358"/>
        <end position="380"/>
    </location>
</feature>
<dbReference type="Gene3D" id="1.20.1740.10">
    <property type="entry name" value="Amino acid/polyamine transporter I"/>
    <property type="match status" value="1"/>
</dbReference>
<dbReference type="GO" id="GO:0022857">
    <property type="term" value="F:transmembrane transporter activity"/>
    <property type="evidence" value="ECO:0007669"/>
    <property type="project" value="InterPro"/>
</dbReference>
<feature type="transmembrane region" description="Helical" evidence="6">
    <location>
        <begin position="123"/>
        <end position="151"/>
    </location>
</feature>
<gene>
    <name evidence="7" type="ORF">BD626DRAFT_396661</name>
</gene>
<feature type="transmembrane region" description="Helical" evidence="6">
    <location>
        <begin position="231"/>
        <end position="252"/>
    </location>
</feature>
<sequence length="624" mass="68061">MNTVPSRFLNLSDNFEFAGWGSFMTFKLSTDEHKAGDEQVQAIQQQKVLGQFTASALAGNAVLGSVFYAFPSVTAVAGALSPISLLVSAITLFLWRPVMEELADALPIGGAPYSYILNSSTKAIALAGAALLLLDYAATSIVSAATAVTYIQGEVTLPFPAFVATLIILGIFTAVSLCGVKESARVAFGVLLYHVLTMLVLIIVACVHWSRTGLVQLQENWETVPAEPRSIVRQIFYGFCLGMLGLTGFECTPAYVGRIKPGRFPQVLRNLHLPAIVLGSVMMLLVIAIVPMDVTLGSANILSALAQLSAGRWLRLWVVVDSVVVLSGGVLTGILSACELLEQLSRDRILPKNFTNPLPFTGAPYLSVLGFVILSIALYASTGASLTITSKMFSLVWLTVMTLFPLALITLQFNRGRLQRTSRTPFSVIVACLAVAAAVFAGNVAIDQTTVGYFALYFVIVFGVFTVTQKKTHIIRYVYWLYDNYPSLHSWGPTQNWGTALIRTMKRMKRQPVCILAKTDEINYLFQMILYVRRNEETSCLKIVHFADEEDAVPSELEANAKILDEAFPELTIDLLIVRGTFDPATIAALALRLNIPTSLMFMSCPGSKFPYSVSDLGTRIICR</sequence>
<dbReference type="OrthoDB" id="1718410at2759"/>
<dbReference type="STRING" id="97359.A0A550CQJ3"/>
<evidence type="ECO:0000256" key="3">
    <source>
        <dbReference type="ARBA" id="ARBA00022692"/>
    </source>
</evidence>
<evidence type="ECO:0000313" key="8">
    <source>
        <dbReference type="Proteomes" id="UP000320762"/>
    </source>
</evidence>
<evidence type="ECO:0000256" key="6">
    <source>
        <dbReference type="SAM" id="Phobius"/>
    </source>
</evidence>